<dbReference type="EMBL" id="JALLAZ020000752">
    <property type="protein sequence ID" value="KAL3787961.1"/>
    <property type="molecule type" value="Genomic_DNA"/>
</dbReference>
<dbReference type="PANTHER" id="PTHR47219">
    <property type="entry name" value="RAB GTPASE-ACTIVATING PROTEIN 1-LIKE"/>
    <property type="match status" value="1"/>
</dbReference>
<dbReference type="PROSITE" id="PS50086">
    <property type="entry name" value="TBC_RABGAP"/>
    <property type="match status" value="1"/>
</dbReference>
<dbReference type="Gene3D" id="1.10.472.80">
    <property type="entry name" value="Ypt/Rab-GAP domain of gyp1p, domain 3"/>
    <property type="match status" value="1"/>
</dbReference>
<feature type="compositionally biased region" description="Basic and acidic residues" evidence="1">
    <location>
        <begin position="47"/>
        <end position="60"/>
    </location>
</feature>
<feature type="compositionally biased region" description="Acidic residues" evidence="1">
    <location>
        <begin position="132"/>
        <end position="143"/>
    </location>
</feature>
<dbReference type="InterPro" id="IPR000195">
    <property type="entry name" value="Rab-GAP-TBC_dom"/>
</dbReference>
<keyword evidence="4" id="KW-1185">Reference proteome</keyword>
<feature type="region of interest" description="Disordered" evidence="1">
    <location>
        <begin position="1"/>
        <end position="148"/>
    </location>
</feature>
<feature type="region of interest" description="Disordered" evidence="1">
    <location>
        <begin position="342"/>
        <end position="465"/>
    </location>
</feature>
<dbReference type="InterPro" id="IPR035969">
    <property type="entry name" value="Rab-GAP_TBC_sf"/>
</dbReference>
<dbReference type="InterPro" id="IPR050302">
    <property type="entry name" value="Rab_GAP_TBC_domain"/>
</dbReference>
<name>A0ABD3PJJ4_9STRA</name>
<feature type="compositionally biased region" description="Basic residues" evidence="1">
    <location>
        <begin position="86"/>
        <end position="96"/>
    </location>
</feature>
<feature type="compositionally biased region" description="Polar residues" evidence="1">
    <location>
        <begin position="908"/>
        <end position="920"/>
    </location>
</feature>
<feature type="compositionally biased region" description="Basic and acidic residues" evidence="1">
    <location>
        <begin position="1084"/>
        <end position="1113"/>
    </location>
</feature>
<gene>
    <name evidence="3" type="ORF">ACHAW5_006984</name>
</gene>
<comment type="caution">
    <text evidence="3">The sequence shown here is derived from an EMBL/GenBank/DDBJ whole genome shotgun (WGS) entry which is preliminary data.</text>
</comment>
<evidence type="ECO:0000313" key="3">
    <source>
        <dbReference type="EMBL" id="KAL3787961.1"/>
    </source>
</evidence>
<feature type="compositionally biased region" description="Low complexity" evidence="1">
    <location>
        <begin position="30"/>
        <end position="43"/>
    </location>
</feature>
<dbReference type="Proteomes" id="UP001530315">
    <property type="component" value="Unassembled WGS sequence"/>
</dbReference>
<evidence type="ECO:0000256" key="1">
    <source>
        <dbReference type="SAM" id="MobiDB-lite"/>
    </source>
</evidence>
<accession>A0ABD3PJJ4</accession>
<dbReference type="SMART" id="SM00164">
    <property type="entry name" value="TBC"/>
    <property type="match status" value="1"/>
</dbReference>
<proteinExistence type="predicted"/>
<dbReference type="SUPFAM" id="SSF47923">
    <property type="entry name" value="Ypt/Rab-GAP domain of gyp1p"/>
    <property type="match status" value="2"/>
</dbReference>
<evidence type="ECO:0000313" key="4">
    <source>
        <dbReference type="Proteomes" id="UP001530315"/>
    </source>
</evidence>
<feature type="region of interest" description="Disordered" evidence="1">
    <location>
        <begin position="161"/>
        <end position="181"/>
    </location>
</feature>
<feature type="region of interest" description="Disordered" evidence="1">
    <location>
        <begin position="1084"/>
        <end position="1134"/>
    </location>
</feature>
<evidence type="ECO:0000259" key="2">
    <source>
        <dbReference type="PROSITE" id="PS50086"/>
    </source>
</evidence>
<feature type="region of interest" description="Disordered" evidence="1">
    <location>
        <begin position="861"/>
        <end position="925"/>
    </location>
</feature>
<feature type="compositionally biased region" description="Basic residues" evidence="1">
    <location>
        <begin position="898"/>
        <end position="907"/>
    </location>
</feature>
<protein>
    <recommendedName>
        <fullName evidence="2">Rab-GAP TBC domain-containing protein</fullName>
    </recommendedName>
</protein>
<dbReference type="Pfam" id="PF00566">
    <property type="entry name" value="RabGAP-TBC"/>
    <property type="match status" value="1"/>
</dbReference>
<feature type="compositionally biased region" description="Low complexity" evidence="1">
    <location>
        <begin position="70"/>
        <end position="81"/>
    </location>
</feature>
<feature type="region of interest" description="Disordered" evidence="1">
    <location>
        <begin position="228"/>
        <end position="273"/>
    </location>
</feature>
<feature type="domain" description="Rab-GAP TBC" evidence="2">
    <location>
        <begin position="984"/>
        <end position="1385"/>
    </location>
</feature>
<dbReference type="Gene3D" id="1.10.8.270">
    <property type="entry name" value="putative rabgap domain of human tbc1 domain family member 14 like domains"/>
    <property type="match status" value="1"/>
</dbReference>
<reference evidence="3 4" key="1">
    <citation type="submission" date="2024-10" db="EMBL/GenBank/DDBJ databases">
        <title>Updated reference genomes for cyclostephanoid diatoms.</title>
        <authorList>
            <person name="Roberts W.R."/>
            <person name="Alverson A.J."/>
        </authorList>
    </citation>
    <scope>NUCLEOTIDE SEQUENCE [LARGE SCALE GENOMIC DNA]</scope>
    <source>
        <strain evidence="3 4">AJA276-08</strain>
    </source>
</reference>
<feature type="compositionally biased region" description="Basic and acidic residues" evidence="1">
    <location>
        <begin position="107"/>
        <end position="131"/>
    </location>
</feature>
<sequence length="1468" mass="162864">MAGRVAGGKVSIPRALSTASGGGSPPPIASTPSSSSPRLIITPTNEVEVKLAAEGERGDGGESSTEDDGTTTPRTSSSTTTLERHAARRDRRHLRKGPSATTVGSKGRVEESSTDDDVRTSDEAWTEAKADDNEEEEEEDGTDELFPHDVVSSVASWVRDRGADLPPHTDDAAWDANGASGMNEMMDRSMARNKDERENLEVYFEPLLQLGIIPSDDREATMGMEAESARLMSQKDRIDMYNNGGFGEGEDSSVDDEVDEGQNSRCDSEDDVGVEVSSYQEIGNIIDDEVENDHVDEEALDTFQLDQIGNGESTAGLIAFPSSMSRAPRWDRNPDAISEVDDESDVFDSTAYSNFVHPTPPQSPFKPDRDVTPKAGTRGYDFPKSVSTPVKSIKIPPPPPDKLRQWEESKGIGRRPVSMPSQDIPAKKSNEDSPPSSKSSHESTSHKRSGSIDYKIHLSKSPLKKKPQSLIEELDLAGHKRMVKKIVMATSKAATAFEEQYSNHAYSAEQALTGDTPIISRKAQAHSPEPNLQMPTVGELTRGAFSPWKIPDRAEDESSIASSAWMLSENESFARSTSGATYSIEGKHHSLGASRRNQDDNLNESFEVSLGEDREGSLASVLRWLFDEVLPTNSPIATAFSAFDINAETAVQSDRVLAIANDDESFNLICKYVNATVLKLNCNRRAESENELCVPRQIIGDGYLNDTTISTRESSPVPSSYISEKKSGFDEKAAARILAGMERGVETFEILPSVDDGNARSSPDELAAKFVNFLQWISYLTGIPSPFAGTNPFSQTVVNNGISKKAEYSKRERKSMQDLIFPNEDRVVAVFRFLWKSCKGSGGGNVRHALSAIEEDFNDVNQNIDPFPTPKKASGAASAFQTGCSSDRQPRGQATARRSNKRNHTHYKSSNPKGNVNPNYSVPKERPSPFETAVWNQPSIVLSILSFLGDPVSVCAMKRLNVFCNRVVSENQHVLMRGAVRLGGMDKYIRPSFWLWVTEMWKPENPIPSIQSQRGPEQKHSGRDFLKLKDIGAKGKWHQVIERDVTRAFGNMPPHKTGARYRQDSIVRALVSFGKEEIMRNSRSYMDRVPEGSEGSKLEHFKLSSRLDRRDDSSNESSGNLTPTDTVSDWGGISPVGSLVNEEPSVTVGNISEAMQFVSHENGDILDTNTKPTRQNFSLHTSKSEVSDPVLSGNALTSEMKVDLQNKLRSILHALAARHEGVGYCQGMDYIVAHLLRVLQDTILLRVVQRSIPTGQNSTAKENKNIDEAADWRTISPDELRARMNDINSHSVVVEEVVFQVMDTFFSTYNLQHMYWPELRCLKTFCRVFESLIKQKLPVLADHFQHYDLNVGLFALGWFQTLFLYLPSMPSTTVCHIWDIWLVERSFKIFFRVGTAILFLSQPTLLNHDLEGMMTYLNTFPDATLLRRDILIPCALQIKITNRMLVEIEIEVASSNQSQDHNNEYFPV</sequence>
<dbReference type="PANTHER" id="PTHR47219:SF9">
    <property type="entry name" value="GTPASE ACTIVATING PROTEIN AND CENTROSOME-ASSOCIATED, ISOFORM B"/>
    <property type="match status" value="1"/>
</dbReference>
<feature type="compositionally biased region" description="Basic and acidic residues" evidence="1">
    <location>
        <begin position="401"/>
        <end position="411"/>
    </location>
</feature>
<feature type="compositionally biased region" description="Basic and acidic residues" evidence="1">
    <location>
        <begin position="161"/>
        <end position="171"/>
    </location>
</feature>
<feature type="compositionally biased region" description="Acidic residues" evidence="1">
    <location>
        <begin position="248"/>
        <end position="260"/>
    </location>
</feature>
<organism evidence="3 4">
    <name type="scientific">Stephanodiscus triporus</name>
    <dbReference type="NCBI Taxonomy" id="2934178"/>
    <lineage>
        <taxon>Eukaryota</taxon>
        <taxon>Sar</taxon>
        <taxon>Stramenopiles</taxon>
        <taxon>Ochrophyta</taxon>
        <taxon>Bacillariophyta</taxon>
        <taxon>Coscinodiscophyceae</taxon>
        <taxon>Thalassiosirophycidae</taxon>
        <taxon>Stephanodiscales</taxon>
        <taxon>Stephanodiscaceae</taxon>
        <taxon>Stephanodiscus</taxon>
    </lineage>
</organism>